<gene>
    <name evidence="2" type="ORF">V6N11_014450</name>
</gene>
<keyword evidence="3" id="KW-1185">Reference proteome</keyword>
<sequence length="123" mass="13675">MAKISLIVVLSFVLILSTQFVIGHDKKIKESAKSELNFAGDATKEITSSLIGDELHADELKKIGTEIKEAFKNMENAFNEALSPKNSSEDDEELAPLEEIDGDLHQKMVKNLLLHQTMVTLLH</sequence>
<dbReference type="Proteomes" id="UP001396334">
    <property type="component" value="Unassembled WGS sequence"/>
</dbReference>
<proteinExistence type="predicted"/>
<protein>
    <submittedName>
        <fullName evidence="2">Uncharacterized protein</fullName>
    </submittedName>
</protein>
<comment type="caution">
    <text evidence="2">The sequence shown here is derived from an EMBL/GenBank/DDBJ whole genome shotgun (WGS) entry which is preliminary data.</text>
</comment>
<evidence type="ECO:0000256" key="1">
    <source>
        <dbReference type="SAM" id="SignalP"/>
    </source>
</evidence>
<dbReference type="EMBL" id="JBBPBN010000866">
    <property type="protein sequence ID" value="KAK8481688.1"/>
    <property type="molecule type" value="Genomic_DNA"/>
</dbReference>
<feature type="signal peptide" evidence="1">
    <location>
        <begin position="1"/>
        <end position="23"/>
    </location>
</feature>
<reference evidence="2 3" key="1">
    <citation type="journal article" date="2024" name="G3 (Bethesda)">
        <title>Genome assembly of Hibiscus sabdariffa L. provides insights into metabolisms of medicinal natural products.</title>
        <authorList>
            <person name="Kim T."/>
        </authorList>
    </citation>
    <scope>NUCLEOTIDE SEQUENCE [LARGE SCALE GENOMIC DNA]</scope>
    <source>
        <strain evidence="2">TK-2024</strain>
        <tissue evidence="2">Old leaves</tissue>
    </source>
</reference>
<organism evidence="2 3">
    <name type="scientific">Hibiscus sabdariffa</name>
    <name type="common">roselle</name>
    <dbReference type="NCBI Taxonomy" id="183260"/>
    <lineage>
        <taxon>Eukaryota</taxon>
        <taxon>Viridiplantae</taxon>
        <taxon>Streptophyta</taxon>
        <taxon>Embryophyta</taxon>
        <taxon>Tracheophyta</taxon>
        <taxon>Spermatophyta</taxon>
        <taxon>Magnoliopsida</taxon>
        <taxon>eudicotyledons</taxon>
        <taxon>Gunneridae</taxon>
        <taxon>Pentapetalae</taxon>
        <taxon>rosids</taxon>
        <taxon>malvids</taxon>
        <taxon>Malvales</taxon>
        <taxon>Malvaceae</taxon>
        <taxon>Malvoideae</taxon>
        <taxon>Hibiscus</taxon>
    </lineage>
</organism>
<name>A0ABR1ZM23_9ROSI</name>
<evidence type="ECO:0000313" key="2">
    <source>
        <dbReference type="EMBL" id="KAK8481688.1"/>
    </source>
</evidence>
<accession>A0ABR1ZM23</accession>
<feature type="chain" id="PRO_5046341824" evidence="1">
    <location>
        <begin position="24"/>
        <end position="123"/>
    </location>
</feature>
<evidence type="ECO:0000313" key="3">
    <source>
        <dbReference type="Proteomes" id="UP001396334"/>
    </source>
</evidence>
<keyword evidence="1" id="KW-0732">Signal</keyword>